<accession>A0A2M8KVD8</accession>
<dbReference type="AlphaFoldDB" id="A0A2M8KVD8"/>
<dbReference type="Proteomes" id="UP000231569">
    <property type="component" value="Unassembled WGS sequence"/>
</dbReference>
<evidence type="ECO:0000313" key="1">
    <source>
        <dbReference type="EMBL" id="PJE63876.1"/>
    </source>
</evidence>
<protein>
    <submittedName>
        <fullName evidence="1">Phage antirepressor protein</fullName>
    </submittedName>
</protein>
<organism evidence="1 2">
    <name type="scientific">Candidatus Roizmanbacteria bacterium CG10_big_fil_rev_8_21_14_0_10_45_7</name>
    <dbReference type="NCBI Taxonomy" id="1974854"/>
    <lineage>
        <taxon>Bacteria</taxon>
        <taxon>Candidatus Roizmaniibacteriota</taxon>
    </lineage>
</organism>
<dbReference type="EMBL" id="PFEE01000020">
    <property type="protein sequence ID" value="PJE63876.1"/>
    <property type="molecule type" value="Genomic_DNA"/>
</dbReference>
<name>A0A2M8KVD8_9BACT</name>
<feature type="non-terminal residue" evidence="1">
    <location>
        <position position="64"/>
    </location>
</feature>
<feature type="non-terminal residue" evidence="1">
    <location>
        <position position="1"/>
    </location>
</feature>
<evidence type="ECO:0000313" key="2">
    <source>
        <dbReference type="Proteomes" id="UP000231569"/>
    </source>
</evidence>
<sequence length="64" mass="7477">KQIRKMLHHGEWWFVVEDIVLALIDSTDPKQYIQRMKLRDPELAKGYVQLVQTLPIKTSGGTQK</sequence>
<gene>
    <name evidence="1" type="ORF">COU89_00920</name>
</gene>
<comment type="caution">
    <text evidence="1">The sequence shown here is derived from an EMBL/GenBank/DDBJ whole genome shotgun (WGS) entry which is preliminary data.</text>
</comment>
<reference evidence="2" key="1">
    <citation type="submission" date="2017-09" db="EMBL/GenBank/DDBJ databases">
        <title>Depth-based differentiation of microbial function through sediment-hosted aquifers and enrichment of novel symbionts in the deep terrestrial subsurface.</title>
        <authorList>
            <person name="Probst A.J."/>
            <person name="Ladd B."/>
            <person name="Jarett J.K."/>
            <person name="Geller-Mcgrath D.E."/>
            <person name="Sieber C.M.K."/>
            <person name="Emerson J.B."/>
            <person name="Anantharaman K."/>
            <person name="Thomas B.C."/>
            <person name="Malmstrom R."/>
            <person name="Stieglmeier M."/>
            <person name="Klingl A."/>
            <person name="Woyke T."/>
            <person name="Ryan C.M."/>
            <person name="Banfield J.F."/>
        </authorList>
    </citation>
    <scope>NUCLEOTIDE SEQUENCE [LARGE SCALE GENOMIC DNA]</scope>
</reference>
<proteinExistence type="predicted"/>